<protein>
    <recommendedName>
        <fullName evidence="5">Deoxyuridine 5'-triphosphate nucleotidohydrolase</fullName>
        <shortName evidence="5">dUTPase</shortName>
        <ecNumber evidence="5">3.6.1.23</ecNumber>
    </recommendedName>
    <alternativeName>
        <fullName evidence="5">dUTP pyrophosphatase</fullName>
    </alternativeName>
</protein>
<keyword evidence="2 5" id="KW-0378">Hydrolase</keyword>
<organism evidence="7 8">
    <name type="scientific">Chitinophaga qingshengii</name>
    <dbReference type="NCBI Taxonomy" id="1569794"/>
    <lineage>
        <taxon>Bacteria</taxon>
        <taxon>Pseudomonadati</taxon>
        <taxon>Bacteroidota</taxon>
        <taxon>Chitinophagia</taxon>
        <taxon>Chitinophagales</taxon>
        <taxon>Chitinophagaceae</taxon>
        <taxon>Chitinophaga</taxon>
    </lineage>
</organism>
<dbReference type="InterPro" id="IPR008181">
    <property type="entry name" value="dUTPase"/>
</dbReference>
<dbReference type="SUPFAM" id="SSF51283">
    <property type="entry name" value="dUTPase-like"/>
    <property type="match status" value="1"/>
</dbReference>
<dbReference type="InterPro" id="IPR033704">
    <property type="entry name" value="dUTPase_trimeric"/>
</dbReference>
<keyword evidence="5" id="KW-0479">Metal-binding</keyword>
<evidence type="ECO:0000256" key="5">
    <source>
        <dbReference type="HAMAP-Rule" id="MF_00116"/>
    </source>
</evidence>
<dbReference type="RefSeq" id="WP_188091011.1">
    <property type="nucleotide sequence ID" value="NZ_JACVFC010000004.1"/>
</dbReference>
<comment type="function">
    <text evidence="5">This enzyme is involved in nucleotide metabolism: it produces dUMP, the immediate precursor of thymidine nucleotides and it decreases the intracellular concentration of dUTP so that uracil cannot be incorporated into DNA.</text>
</comment>
<keyword evidence="8" id="KW-1185">Reference proteome</keyword>
<feature type="domain" description="dUTPase-like" evidence="6">
    <location>
        <begin position="15"/>
        <end position="145"/>
    </location>
</feature>
<accession>A0ABR7TTV2</accession>
<evidence type="ECO:0000256" key="2">
    <source>
        <dbReference type="ARBA" id="ARBA00022801"/>
    </source>
</evidence>
<sequence>MADIIVKIINKSDNELPSYATDQAAGMDLRAHLETALTLQPLERVLVPTGLFMELPVGYEAQIRPRSGLAFKQGLSIPNSPGTIDADYRGEIKIIMINLSNEPQTIQPGDRIAQMIIAPYVQAVMQPVEVLNETVRGEGGFGHTGKS</sequence>
<evidence type="ECO:0000256" key="4">
    <source>
        <dbReference type="ARBA" id="ARBA00047686"/>
    </source>
</evidence>
<comment type="cofactor">
    <cofactor evidence="5">
        <name>Mg(2+)</name>
        <dbReference type="ChEBI" id="CHEBI:18420"/>
    </cofactor>
</comment>
<dbReference type="InterPro" id="IPR036157">
    <property type="entry name" value="dUTPase-like_sf"/>
</dbReference>
<keyword evidence="3 5" id="KW-0546">Nucleotide metabolism</keyword>
<dbReference type="EMBL" id="JACVFC010000004">
    <property type="protein sequence ID" value="MBC9933901.1"/>
    <property type="molecule type" value="Genomic_DNA"/>
</dbReference>
<dbReference type="GO" id="GO:0004170">
    <property type="term" value="F:dUTP diphosphatase activity"/>
    <property type="evidence" value="ECO:0007669"/>
    <property type="project" value="UniProtKB-EC"/>
</dbReference>
<dbReference type="Pfam" id="PF00692">
    <property type="entry name" value="dUTPase"/>
    <property type="match status" value="1"/>
</dbReference>
<comment type="caution">
    <text evidence="7">The sequence shown here is derived from an EMBL/GenBank/DDBJ whole genome shotgun (WGS) entry which is preliminary data.</text>
</comment>
<reference evidence="7 8" key="1">
    <citation type="submission" date="2020-09" db="EMBL/GenBank/DDBJ databases">
        <title>Genome sequences of type strains of Chitinophaga qingshengii and Chitinophaga varians.</title>
        <authorList>
            <person name="Kittiwongwattana C."/>
        </authorList>
    </citation>
    <scope>NUCLEOTIDE SEQUENCE [LARGE SCALE GENOMIC DNA]</scope>
    <source>
        <strain evidence="7 8">JCM 30026</strain>
    </source>
</reference>
<dbReference type="CDD" id="cd07557">
    <property type="entry name" value="trimeric_dUTPase"/>
    <property type="match status" value="1"/>
</dbReference>
<comment type="similarity">
    <text evidence="1 5">Belongs to the dUTPase family.</text>
</comment>
<comment type="caution">
    <text evidence="5">Lacks conserved residue(s) required for the propagation of feature annotation.</text>
</comment>
<proteinExistence type="inferred from homology"/>
<dbReference type="PANTHER" id="PTHR11241:SF0">
    <property type="entry name" value="DEOXYURIDINE 5'-TRIPHOSPHATE NUCLEOTIDOHYDROLASE"/>
    <property type="match status" value="1"/>
</dbReference>
<dbReference type="Proteomes" id="UP000659124">
    <property type="component" value="Unassembled WGS sequence"/>
</dbReference>
<evidence type="ECO:0000256" key="3">
    <source>
        <dbReference type="ARBA" id="ARBA00023080"/>
    </source>
</evidence>
<feature type="binding site" evidence="5">
    <location>
        <position position="79"/>
    </location>
    <ligand>
        <name>substrate</name>
    </ligand>
</feature>
<dbReference type="Gene3D" id="2.70.40.10">
    <property type="match status" value="1"/>
</dbReference>
<comment type="catalytic activity">
    <reaction evidence="4 5">
        <text>dUTP + H2O = dUMP + diphosphate + H(+)</text>
        <dbReference type="Rhea" id="RHEA:10248"/>
        <dbReference type="ChEBI" id="CHEBI:15377"/>
        <dbReference type="ChEBI" id="CHEBI:15378"/>
        <dbReference type="ChEBI" id="CHEBI:33019"/>
        <dbReference type="ChEBI" id="CHEBI:61555"/>
        <dbReference type="ChEBI" id="CHEBI:246422"/>
        <dbReference type="EC" id="3.6.1.23"/>
    </reaction>
</comment>
<evidence type="ECO:0000313" key="7">
    <source>
        <dbReference type="EMBL" id="MBC9933901.1"/>
    </source>
</evidence>
<comment type="pathway">
    <text evidence="5">Pyrimidine metabolism; dUMP biosynthesis; dUMP from dCTP (dUTP route): step 2/2.</text>
</comment>
<dbReference type="HAMAP" id="MF_00116">
    <property type="entry name" value="dUTPase_bact"/>
    <property type="match status" value="1"/>
</dbReference>
<evidence type="ECO:0000313" key="8">
    <source>
        <dbReference type="Proteomes" id="UP000659124"/>
    </source>
</evidence>
<dbReference type="EC" id="3.6.1.23" evidence="5"/>
<name>A0ABR7TTV2_9BACT</name>
<dbReference type="NCBIfam" id="NF001862">
    <property type="entry name" value="PRK00601.1"/>
    <property type="match status" value="1"/>
</dbReference>
<gene>
    <name evidence="5 7" type="primary">dut</name>
    <name evidence="7" type="ORF">ICL07_26160</name>
</gene>
<feature type="binding site" evidence="5">
    <location>
        <begin position="83"/>
        <end position="85"/>
    </location>
    <ligand>
        <name>substrate</name>
    </ligand>
</feature>
<evidence type="ECO:0000256" key="1">
    <source>
        <dbReference type="ARBA" id="ARBA00006581"/>
    </source>
</evidence>
<evidence type="ECO:0000259" key="6">
    <source>
        <dbReference type="Pfam" id="PF00692"/>
    </source>
</evidence>
<dbReference type="InterPro" id="IPR029054">
    <property type="entry name" value="dUTPase-like"/>
</dbReference>
<feature type="binding site" evidence="5">
    <location>
        <begin position="66"/>
        <end position="68"/>
    </location>
    <ligand>
        <name>substrate</name>
    </ligand>
</feature>
<keyword evidence="5" id="KW-0460">Magnesium</keyword>
<dbReference type="PANTHER" id="PTHR11241">
    <property type="entry name" value="DEOXYURIDINE 5'-TRIPHOSPHATE NUCLEOTIDOHYDROLASE"/>
    <property type="match status" value="1"/>
</dbReference>
<dbReference type="NCBIfam" id="TIGR00576">
    <property type="entry name" value="dut"/>
    <property type="match status" value="1"/>
</dbReference>